<keyword evidence="10" id="KW-1185">Reference proteome</keyword>
<dbReference type="PRINTS" id="PR00851">
    <property type="entry name" value="XRODRMPGMNTB"/>
</dbReference>
<evidence type="ECO:0000256" key="1">
    <source>
        <dbReference type="ARBA" id="ARBA00022741"/>
    </source>
</evidence>
<dbReference type="AlphaFoldDB" id="A0A7R9LXN1"/>
<dbReference type="OrthoDB" id="10262986at2759"/>
<keyword evidence="2" id="KW-0378">Hydrolase</keyword>
<dbReference type="GO" id="GO:0006367">
    <property type="term" value="P:transcription initiation at RNA polymerase II promoter"/>
    <property type="evidence" value="ECO:0007669"/>
    <property type="project" value="InterPro"/>
</dbReference>
<feature type="non-terminal residue" evidence="9">
    <location>
        <position position="167"/>
    </location>
</feature>
<protein>
    <recommendedName>
        <fullName evidence="5">General transcription and DNA repair factor IIH helicase/translocase subunit XPB</fullName>
    </recommendedName>
    <alternativeName>
        <fullName evidence="6">DNA 3'-5' helicase/translocase XPB</fullName>
    </alternativeName>
</protein>
<dbReference type="InterPro" id="IPR027417">
    <property type="entry name" value="P-loop_NTPase"/>
</dbReference>
<evidence type="ECO:0000313" key="8">
    <source>
        <dbReference type="EMBL" id="CAD7649727.1"/>
    </source>
</evidence>
<dbReference type="SUPFAM" id="SSF52540">
    <property type="entry name" value="P-loop containing nucleoside triphosphate hydrolases"/>
    <property type="match status" value="1"/>
</dbReference>
<dbReference type="GO" id="GO:0005675">
    <property type="term" value="C:transcription factor TFIIH holo complex"/>
    <property type="evidence" value="ECO:0007669"/>
    <property type="project" value="TreeGrafter"/>
</dbReference>
<dbReference type="PANTHER" id="PTHR11274:SF0">
    <property type="entry name" value="GENERAL TRANSCRIPTION AND DNA REPAIR FACTOR IIH HELICASE SUBUNIT XPB"/>
    <property type="match status" value="1"/>
</dbReference>
<sequence length="167" mass="19821">MAPEFYREYLSTRTCKKMLLYVMNPNKFRVCQFLIKYHERRNDKIIVFSDNIFALVNYAKRMGRPYIYGPTSQGERLQILQNFQYNPKLSTIFVSKIADTSFDLPEANVLIQVSSHGGSRRQEAQRLGRILRPKKGMMADEYNAFFYSLVSQDTLEMQYSRKRQRFL</sequence>
<feature type="domain" description="Helicase C-terminal" evidence="7">
    <location>
        <begin position="29"/>
        <end position="167"/>
    </location>
</feature>
<dbReference type="NCBIfam" id="TIGR00603">
    <property type="entry name" value="rad25"/>
    <property type="match status" value="1"/>
</dbReference>
<dbReference type="EMBL" id="OC903427">
    <property type="protein sequence ID" value="CAD7649727.1"/>
    <property type="molecule type" value="Genomic_DNA"/>
</dbReference>
<dbReference type="EMBL" id="CAJPIZ010048852">
    <property type="protein sequence ID" value="CAG2122580.1"/>
    <property type="molecule type" value="Genomic_DNA"/>
</dbReference>
<dbReference type="Pfam" id="PF16203">
    <property type="entry name" value="ERCC3_RAD25_C"/>
    <property type="match status" value="1"/>
</dbReference>
<evidence type="ECO:0000256" key="3">
    <source>
        <dbReference type="ARBA" id="ARBA00022806"/>
    </source>
</evidence>
<name>A0A7R9LXN1_9ACAR</name>
<dbReference type="GO" id="GO:0043138">
    <property type="term" value="F:3'-5' DNA helicase activity"/>
    <property type="evidence" value="ECO:0007669"/>
    <property type="project" value="TreeGrafter"/>
</dbReference>
<dbReference type="GO" id="GO:0097550">
    <property type="term" value="C:transcription preinitiation complex"/>
    <property type="evidence" value="ECO:0007669"/>
    <property type="project" value="TreeGrafter"/>
</dbReference>
<reference evidence="9" key="1">
    <citation type="submission" date="2020-11" db="EMBL/GenBank/DDBJ databases">
        <authorList>
            <person name="Tran Van P."/>
        </authorList>
    </citation>
    <scope>NUCLEOTIDE SEQUENCE</scope>
</reference>
<dbReference type="PROSITE" id="PS51194">
    <property type="entry name" value="HELICASE_CTER"/>
    <property type="match status" value="1"/>
</dbReference>
<evidence type="ECO:0000256" key="2">
    <source>
        <dbReference type="ARBA" id="ARBA00022801"/>
    </source>
</evidence>
<evidence type="ECO:0000259" key="7">
    <source>
        <dbReference type="PROSITE" id="PS51194"/>
    </source>
</evidence>
<dbReference type="SMART" id="SM00490">
    <property type="entry name" value="HELICc"/>
    <property type="match status" value="1"/>
</dbReference>
<gene>
    <name evidence="8" type="ORF">OSB1V03_LOCUS22526</name>
    <name evidence="9" type="ORF">OSB1V03_LOCUS22579</name>
</gene>
<dbReference type="Gene3D" id="3.40.50.300">
    <property type="entry name" value="P-loop containing nucleotide triphosphate hydrolases"/>
    <property type="match status" value="1"/>
</dbReference>
<evidence type="ECO:0000256" key="6">
    <source>
        <dbReference type="ARBA" id="ARBA00044810"/>
    </source>
</evidence>
<dbReference type="FunFam" id="3.40.50.300:FF:000117">
    <property type="entry name" value="Putative DNA repair helicase rad25"/>
    <property type="match status" value="1"/>
</dbReference>
<proteinExistence type="predicted"/>
<dbReference type="InterPro" id="IPR050615">
    <property type="entry name" value="ATP-dep_DNA_Helicase"/>
</dbReference>
<evidence type="ECO:0000313" key="10">
    <source>
        <dbReference type="Proteomes" id="UP000759131"/>
    </source>
</evidence>
<dbReference type="EMBL" id="OC903878">
    <property type="protein sequence ID" value="CAD7649834.1"/>
    <property type="molecule type" value="Genomic_DNA"/>
</dbReference>
<keyword evidence="3" id="KW-0347">Helicase</keyword>
<dbReference type="Proteomes" id="UP000759131">
    <property type="component" value="Unassembled WGS sequence"/>
</dbReference>
<dbReference type="GO" id="GO:0000112">
    <property type="term" value="C:nucleotide-excision repair factor 3 complex"/>
    <property type="evidence" value="ECO:0007669"/>
    <property type="project" value="TreeGrafter"/>
</dbReference>
<dbReference type="InterPro" id="IPR001650">
    <property type="entry name" value="Helicase_C-like"/>
</dbReference>
<evidence type="ECO:0000256" key="5">
    <source>
        <dbReference type="ARBA" id="ARBA00044799"/>
    </source>
</evidence>
<dbReference type="EMBL" id="CAJPIZ010049303">
    <property type="protein sequence ID" value="CAG2122633.1"/>
    <property type="molecule type" value="Genomic_DNA"/>
</dbReference>
<evidence type="ECO:0000313" key="9">
    <source>
        <dbReference type="EMBL" id="CAD7649834.1"/>
    </source>
</evidence>
<dbReference type="InterPro" id="IPR032438">
    <property type="entry name" value="ERCC3_RAD25_C"/>
</dbReference>
<dbReference type="GO" id="GO:0016787">
    <property type="term" value="F:hydrolase activity"/>
    <property type="evidence" value="ECO:0007669"/>
    <property type="project" value="UniProtKB-KW"/>
</dbReference>
<dbReference type="GO" id="GO:0006289">
    <property type="term" value="P:nucleotide-excision repair"/>
    <property type="evidence" value="ECO:0007669"/>
    <property type="project" value="InterPro"/>
</dbReference>
<accession>A0A7R9LXN1</accession>
<dbReference type="GO" id="GO:0005524">
    <property type="term" value="F:ATP binding"/>
    <property type="evidence" value="ECO:0007669"/>
    <property type="project" value="UniProtKB-KW"/>
</dbReference>
<dbReference type="CDD" id="cd18789">
    <property type="entry name" value="SF2_C_XPB"/>
    <property type="match status" value="1"/>
</dbReference>
<organism evidence="9">
    <name type="scientific">Medioppia subpectinata</name>
    <dbReference type="NCBI Taxonomy" id="1979941"/>
    <lineage>
        <taxon>Eukaryota</taxon>
        <taxon>Metazoa</taxon>
        <taxon>Ecdysozoa</taxon>
        <taxon>Arthropoda</taxon>
        <taxon>Chelicerata</taxon>
        <taxon>Arachnida</taxon>
        <taxon>Acari</taxon>
        <taxon>Acariformes</taxon>
        <taxon>Sarcoptiformes</taxon>
        <taxon>Oribatida</taxon>
        <taxon>Brachypylina</taxon>
        <taxon>Oppioidea</taxon>
        <taxon>Oppiidae</taxon>
        <taxon>Medioppia</taxon>
    </lineage>
</organism>
<keyword evidence="4" id="KW-0067">ATP-binding</keyword>
<evidence type="ECO:0000256" key="4">
    <source>
        <dbReference type="ARBA" id="ARBA00022840"/>
    </source>
</evidence>
<dbReference type="InterPro" id="IPR001161">
    <property type="entry name" value="XPB/Ssl2"/>
</dbReference>
<dbReference type="PANTHER" id="PTHR11274">
    <property type="entry name" value="RAD25/XP-B DNA REPAIR HELICASE"/>
    <property type="match status" value="1"/>
</dbReference>
<keyword evidence="1" id="KW-0547">Nucleotide-binding</keyword>